<evidence type="ECO:0000313" key="3">
    <source>
        <dbReference type="Proteomes" id="UP000000305"/>
    </source>
</evidence>
<reference evidence="2 3" key="1">
    <citation type="journal article" date="2011" name="Science">
        <title>The ecoresponsive genome of Daphnia pulex.</title>
        <authorList>
            <person name="Colbourne J.K."/>
            <person name="Pfrender M.E."/>
            <person name="Gilbert D."/>
            <person name="Thomas W.K."/>
            <person name="Tucker A."/>
            <person name="Oakley T.H."/>
            <person name="Tokishita S."/>
            <person name="Aerts A."/>
            <person name="Arnold G.J."/>
            <person name="Basu M.K."/>
            <person name="Bauer D.J."/>
            <person name="Caceres C.E."/>
            <person name="Carmel L."/>
            <person name="Casola C."/>
            <person name="Choi J.H."/>
            <person name="Detter J.C."/>
            <person name="Dong Q."/>
            <person name="Dusheyko S."/>
            <person name="Eads B.D."/>
            <person name="Frohlich T."/>
            <person name="Geiler-Samerotte K.A."/>
            <person name="Gerlach D."/>
            <person name="Hatcher P."/>
            <person name="Jogdeo S."/>
            <person name="Krijgsveld J."/>
            <person name="Kriventseva E.V."/>
            <person name="Kultz D."/>
            <person name="Laforsch C."/>
            <person name="Lindquist E."/>
            <person name="Lopez J."/>
            <person name="Manak J.R."/>
            <person name="Muller J."/>
            <person name="Pangilinan J."/>
            <person name="Patwardhan R.P."/>
            <person name="Pitluck S."/>
            <person name="Pritham E.J."/>
            <person name="Rechtsteiner A."/>
            <person name="Rho M."/>
            <person name="Rogozin I.B."/>
            <person name="Sakarya O."/>
            <person name="Salamov A."/>
            <person name="Schaack S."/>
            <person name="Shapiro H."/>
            <person name="Shiga Y."/>
            <person name="Skalitzky C."/>
            <person name="Smith Z."/>
            <person name="Souvorov A."/>
            <person name="Sung W."/>
            <person name="Tang Z."/>
            <person name="Tsuchiya D."/>
            <person name="Tu H."/>
            <person name="Vos H."/>
            <person name="Wang M."/>
            <person name="Wolf Y.I."/>
            <person name="Yamagata H."/>
            <person name="Yamada T."/>
            <person name="Ye Y."/>
            <person name="Shaw J.R."/>
            <person name="Andrews J."/>
            <person name="Crease T.J."/>
            <person name="Tang H."/>
            <person name="Lucas S.M."/>
            <person name="Robertson H.M."/>
            <person name="Bork P."/>
            <person name="Koonin E.V."/>
            <person name="Zdobnov E.M."/>
            <person name="Grigoriev I.V."/>
            <person name="Lynch M."/>
            <person name="Boore J.L."/>
        </authorList>
    </citation>
    <scope>NUCLEOTIDE SEQUENCE [LARGE SCALE GENOMIC DNA]</scope>
</reference>
<organism evidence="2 3">
    <name type="scientific">Daphnia pulex</name>
    <name type="common">Water flea</name>
    <dbReference type="NCBI Taxonomy" id="6669"/>
    <lineage>
        <taxon>Eukaryota</taxon>
        <taxon>Metazoa</taxon>
        <taxon>Ecdysozoa</taxon>
        <taxon>Arthropoda</taxon>
        <taxon>Crustacea</taxon>
        <taxon>Branchiopoda</taxon>
        <taxon>Diplostraca</taxon>
        <taxon>Cladocera</taxon>
        <taxon>Anomopoda</taxon>
        <taxon>Daphniidae</taxon>
        <taxon>Daphnia</taxon>
    </lineage>
</organism>
<dbReference type="AlphaFoldDB" id="E9FRS3"/>
<feature type="compositionally biased region" description="Polar residues" evidence="1">
    <location>
        <begin position="34"/>
        <end position="60"/>
    </location>
</feature>
<keyword evidence="3" id="KW-1185">Reference proteome</keyword>
<dbReference type="EMBL" id="GL732523">
    <property type="protein sequence ID" value="EFX90432.1"/>
    <property type="molecule type" value="Genomic_DNA"/>
</dbReference>
<proteinExistence type="predicted"/>
<feature type="compositionally biased region" description="Basic and acidic residues" evidence="1">
    <location>
        <begin position="1"/>
        <end position="10"/>
    </location>
</feature>
<dbReference type="Proteomes" id="UP000000305">
    <property type="component" value="Unassembled WGS sequence"/>
</dbReference>
<feature type="compositionally biased region" description="Low complexity" evidence="1">
    <location>
        <begin position="272"/>
        <end position="286"/>
    </location>
</feature>
<dbReference type="InParanoid" id="E9FRS3"/>
<feature type="compositionally biased region" description="Polar residues" evidence="1">
    <location>
        <begin position="198"/>
        <end position="207"/>
    </location>
</feature>
<feature type="compositionally biased region" description="Basic and acidic residues" evidence="1">
    <location>
        <begin position="169"/>
        <end position="193"/>
    </location>
</feature>
<feature type="compositionally biased region" description="Low complexity" evidence="1">
    <location>
        <begin position="16"/>
        <end position="25"/>
    </location>
</feature>
<sequence length="368" mass="40643">MNNNNGHDELGGDSGSGRQDGSSTSIKQRFIQHPTGQQKATRPTTSTVVNTPPQTSTLSPIRSFEGRRYRDILRQESLSVSKENLNGVVTSGKWEEELKLTVSKSFIGSRLEPHYPSQQEDGLKESSLDPRANYLFMLVLSRSQCADCPVRRALSLYVFRDRWRKKGERGKDQLEKGEREGKCVVGASRKESDDGSDESTPTRSKSQPVVRRNKEYRYPTHRWSQFKISFDNDSVRLESEMHPLQSTGGAGGSGGGERAAGSLSTGPSGALMTTSSSISAAGGTMAPSAASTVPPTIKIIGKEGSVFLVAPRVLYLRLGVSEWLQAFVSLNIRKIERRFEELQLDALVELLSPFPGHCRRDDKRMSDF</sequence>
<dbReference type="HOGENOM" id="CLU_752863_0_0_1"/>
<name>E9FRS3_DAPPU</name>
<feature type="compositionally biased region" description="Gly residues" evidence="1">
    <location>
        <begin position="248"/>
        <end position="258"/>
    </location>
</feature>
<feature type="region of interest" description="Disordered" evidence="1">
    <location>
        <begin position="168"/>
        <end position="213"/>
    </location>
</feature>
<evidence type="ECO:0000256" key="1">
    <source>
        <dbReference type="SAM" id="MobiDB-lite"/>
    </source>
</evidence>
<feature type="region of interest" description="Disordered" evidence="1">
    <location>
        <begin position="1"/>
        <end position="62"/>
    </location>
</feature>
<protein>
    <submittedName>
        <fullName evidence="2">Uncharacterized protein</fullName>
    </submittedName>
</protein>
<evidence type="ECO:0000313" key="2">
    <source>
        <dbReference type="EMBL" id="EFX90432.1"/>
    </source>
</evidence>
<accession>E9FRS3</accession>
<dbReference type="KEGG" id="dpx:DAPPUDRAFT_93967"/>
<feature type="region of interest" description="Disordered" evidence="1">
    <location>
        <begin position="243"/>
        <end position="289"/>
    </location>
</feature>
<gene>
    <name evidence="2" type="ORF">DAPPUDRAFT_93967</name>
</gene>